<feature type="transmembrane region" description="Helical" evidence="3">
    <location>
        <begin position="316"/>
        <end position="335"/>
    </location>
</feature>
<keyword evidence="2 5" id="KW-0808">Transferase</keyword>
<proteinExistence type="predicted"/>
<evidence type="ECO:0000256" key="2">
    <source>
        <dbReference type="ARBA" id="ARBA00022679"/>
    </source>
</evidence>
<dbReference type="RefSeq" id="WP_163227949.1">
    <property type="nucleotide sequence ID" value="NZ_VYSG01000003.1"/>
</dbReference>
<dbReference type="EMBL" id="VYSG01000003">
    <property type="protein sequence ID" value="NEG70351.1"/>
    <property type="molecule type" value="Genomic_DNA"/>
</dbReference>
<accession>A0A6I5N963</accession>
<protein>
    <submittedName>
        <fullName evidence="5">Glycosyltransferase</fullName>
    </submittedName>
</protein>
<keyword evidence="3" id="KW-0812">Transmembrane</keyword>
<organism evidence="5 6">
    <name type="scientific">Bifidobacterium choloepi</name>
    <dbReference type="NCBI Taxonomy" id="2614131"/>
    <lineage>
        <taxon>Bacteria</taxon>
        <taxon>Bacillati</taxon>
        <taxon>Actinomycetota</taxon>
        <taxon>Actinomycetes</taxon>
        <taxon>Bifidobacteriales</taxon>
        <taxon>Bifidobacteriaceae</taxon>
        <taxon>Bifidobacterium</taxon>
    </lineage>
</organism>
<evidence type="ECO:0000259" key="4">
    <source>
        <dbReference type="Pfam" id="PF00535"/>
    </source>
</evidence>
<dbReference type="InterPro" id="IPR001173">
    <property type="entry name" value="Glyco_trans_2-like"/>
</dbReference>
<evidence type="ECO:0000313" key="6">
    <source>
        <dbReference type="Proteomes" id="UP000469292"/>
    </source>
</evidence>
<evidence type="ECO:0000256" key="3">
    <source>
        <dbReference type="SAM" id="Phobius"/>
    </source>
</evidence>
<dbReference type="Gene3D" id="3.90.550.10">
    <property type="entry name" value="Spore Coat Polysaccharide Biosynthesis Protein SpsA, Chain A"/>
    <property type="match status" value="1"/>
</dbReference>
<keyword evidence="3" id="KW-1133">Transmembrane helix</keyword>
<gene>
    <name evidence="5" type="ORF">F6S87_07050</name>
</gene>
<dbReference type="InterPro" id="IPR029044">
    <property type="entry name" value="Nucleotide-diphossugar_trans"/>
</dbReference>
<dbReference type="Pfam" id="PF00535">
    <property type="entry name" value="Glycos_transf_2"/>
    <property type="match status" value="1"/>
</dbReference>
<keyword evidence="6" id="KW-1185">Reference proteome</keyword>
<dbReference type="SUPFAM" id="SSF53448">
    <property type="entry name" value="Nucleotide-diphospho-sugar transferases"/>
    <property type="match status" value="1"/>
</dbReference>
<dbReference type="PANTHER" id="PTHR22916:SF51">
    <property type="entry name" value="GLYCOSYLTRANSFERASE EPSH-RELATED"/>
    <property type="match status" value="1"/>
</dbReference>
<name>A0A6I5N963_9BIFI</name>
<keyword evidence="3" id="KW-0472">Membrane</keyword>
<comment type="caution">
    <text evidence="5">The sequence shown here is derived from an EMBL/GenBank/DDBJ whole genome shotgun (WGS) entry which is preliminary data.</text>
</comment>
<reference evidence="5 6" key="1">
    <citation type="submission" date="2019-09" db="EMBL/GenBank/DDBJ databases">
        <title>Phylogenetic characterization of a novel taxon of the genus Bifidobacterium: Bifidobacterium choloepi sp. nov.</title>
        <authorList>
            <person name="Modesto M."/>
            <person name="Satti M."/>
        </authorList>
    </citation>
    <scope>NUCLEOTIDE SEQUENCE [LARGE SCALE GENOMIC DNA]</scope>
    <source>
        <strain evidence="5 6">BRDM6</strain>
    </source>
</reference>
<dbReference type="GO" id="GO:0016757">
    <property type="term" value="F:glycosyltransferase activity"/>
    <property type="evidence" value="ECO:0007669"/>
    <property type="project" value="UniProtKB-KW"/>
</dbReference>
<evidence type="ECO:0000256" key="1">
    <source>
        <dbReference type="ARBA" id="ARBA00022676"/>
    </source>
</evidence>
<dbReference type="CDD" id="cd00761">
    <property type="entry name" value="Glyco_tranf_GTA_type"/>
    <property type="match status" value="1"/>
</dbReference>
<keyword evidence="1" id="KW-0328">Glycosyltransferase</keyword>
<feature type="domain" description="Glycosyltransferase 2-like" evidence="4">
    <location>
        <begin position="5"/>
        <end position="111"/>
    </location>
</feature>
<evidence type="ECO:0000313" key="5">
    <source>
        <dbReference type="EMBL" id="NEG70351.1"/>
    </source>
</evidence>
<dbReference type="AlphaFoldDB" id="A0A6I5N963"/>
<dbReference type="PANTHER" id="PTHR22916">
    <property type="entry name" value="GLYCOSYLTRANSFERASE"/>
    <property type="match status" value="1"/>
</dbReference>
<sequence length="340" mass="39216">MTKVSIIIPLYNQEEYVEKCLSSLRRQTFPHFEAIIIDDGSTDNSAKVASAFLNDSRFRLIHQENAGVSAARNNGMNHANGEWLCFVDPDDYVKPDYLETLVKATYSKKSAQIIMSSCLLDKNDGKLTPEFFFPSSFSAHNVSEKTPLFHQLMDGHYQQKENAVTAIGVPWGKLYNRKWVESEHLSFDPALKRMQDNIFNMEAFFLADSLQYLDYAGYIYRVESLTSRAYEKIAQGAYHPALIKRIELMNKYKLLSNEELSRACDEERTNILFQEYKANTLLSDIQPLYLAKSLKKSVSILLQTITVKQLTFGGKIRYYLMRYPILFAFFANFTFKKHAK</sequence>
<dbReference type="Proteomes" id="UP000469292">
    <property type="component" value="Unassembled WGS sequence"/>
</dbReference>